<keyword evidence="1" id="KW-0812">Transmembrane</keyword>
<organism evidence="2 3">
    <name type="scientific">Cuscuta campestris</name>
    <dbReference type="NCBI Taxonomy" id="132261"/>
    <lineage>
        <taxon>Eukaryota</taxon>
        <taxon>Viridiplantae</taxon>
        <taxon>Streptophyta</taxon>
        <taxon>Embryophyta</taxon>
        <taxon>Tracheophyta</taxon>
        <taxon>Spermatophyta</taxon>
        <taxon>Magnoliopsida</taxon>
        <taxon>eudicotyledons</taxon>
        <taxon>Gunneridae</taxon>
        <taxon>Pentapetalae</taxon>
        <taxon>asterids</taxon>
        <taxon>lamiids</taxon>
        <taxon>Solanales</taxon>
        <taxon>Convolvulaceae</taxon>
        <taxon>Cuscuteae</taxon>
        <taxon>Cuscuta</taxon>
        <taxon>Cuscuta subgen. Grammica</taxon>
        <taxon>Cuscuta sect. Cleistogrammica</taxon>
    </lineage>
</organism>
<reference evidence="2 3" key="1">
    <citation type="submission" date="2018-04" db="EMBL/GenBank/DDBJ databases">
        <authorList>
            <person name="Vogel A."/>
        </authorList>
    </citation>
    <scope>NUCLEOTIDE SEQUENCE [LARGE SCALE GENOMIC DNA]</scope>
</reference>
<gene>
    <name evidence="2" type="ORF">CCAM_LOCUS42086</name>
</gene>
<protein>
    <submittedName>
        <fullName evidence="2">Uncharacterized protein</fullName>
    </submittedName>
</protein>
<name>A0A484NGQ2_9ASTE</name>
<feature type="transmembrane region" description="Helical" evidence="1">
    <location>
        <begin position="88"/>
        <end position="115"/>
    </location>
</feature>
<proteinExistence type="predicted"/>
<dbReference type="EMBL" id="OOIL02006685">
    <property type="protein sequence ID" value="VFR00311.1"/>
    <property type="molecule type" value="Genomic_DNA"/>
</dbReference>
<dbReference type="AlphaFoldDB" id="A0A484NGQ2"/>
<sequence>MEFPESLSRKVWIIRSEKDFHSACRTYKALNIGLKCAFSPVLPRERVEKLLAANIASSNIDVQVLEVEGLPEEGPKEEGPKEESQLDFLANCFTSGCIFLLAAASTAVVLGLLTLASKELRITVRLPAIRVGPLRVKLYSFRPNLNRRFLFLDIFKKNKK</sequence>
<evidence type="ECO:0000313" key="2">
    <source>
        <dbReference type="EMBL" id="VFR00311.1"/>
    </source>
</evidence>
<keyword evidence="1" id="KW-0472">Membrane</keyword>
<keyword evidence="1" id="KW-1133">Transmembrane helix</keyword>
<accession>A0A484NGQ2</accession>
<dbReference type="Proteomes" id="UP000595140">
    <property type="component" value="Unassembled WGS sequence"/>
</dbReference>
<keyword evidence="3" id="KW-1185">Reference proteome</keyword>
<evidence type="ECO:0000313" key="3">
    <source>
        <dbReference type="Proteomes" id="UP000595140"/>
    </source>
</evidence>
<evidence type="ECO:0000256" key="1">
    <source>
        <dbReference type="SAM" id="Phobius"/>
    </source>
</evidence>